<dbReference type="AlphaFoldDB" id="A0A165BTL1"/>
<dbReference type="RefSeq" id="XP_040759367.1">
    <property type="nucleotide sequence ID" value="XM_040902549.1"/>
</dbReference>
<proteinExistence type="predicted"/>
<evidence type="ECO:0000313" key="1">
    <source>
        <dbReference type="EMBL" id="KZT01627.1"/>
    </source>
</evidence>
<organism evidence="1 2">
    <name type="scientific">Laetiporus sulphureus 93-53</name>
    <dbReference type="NCBI Taxonomy" id="1314785"/>
    <lineage>
        <taxon>Eukaryota</taxon>
        <taxon>Fungi</taxon>
        <taxon>Dikarya</taxon>
        <taxon>Basidiomycota</taxon>
        <taxon>Agaricomycotina</taxon>
        <taxon>Agaricomycetes</taxon>
        <taxon>Polyporales</taxon>
        <taxon>Laetiporus</taxon>
    </lineage>
</organism>
<name>A0A165BTL1_9APHY</name>
<gene>
    <name evidence="1" type="ORF">LAESUDRAFT_457086</name>
</gene>
<evidence type="ECO:0000313" key="2">
    <source>
        <dbReference type="Proteomes" id="UP000076871"/>
    </source>
</evidence>
<sequence>MEISATIGCCISLTHRTAISSDILRTTDTYRDVCYPVLSFTRNTSLRRLCLKLMHFHRVADLDALCQVLLSIKSGQLREIVIVFQPYSLYPGIDVTEAVKTTLKFHESARYEEIDNYLSSDSFRMLSKVEFANSTQRYGNPPEDIIPVNTVAEELWRQQLAPLFPRLLKRGIFRCSATVKKALDADGF</sequence>
<dbReference type="InParanoid" id="A0A165BTL1"/>
<dbReference type="EMBL" id="KV427662">
    <property type="protein sequence ID" value="KZT01627.1"/>
    <property type="molecule type" value="Genomic_DNA"/>
</dbReference>
<reference evidence="1 2" key="1">
    <citation type="journal article" date="2016" name="Mol. Biol. Evol.">
        <title>Comparative Genomics of Early-Diverging Mushroom-Forming Fungi Provides Insights into the Origins of Lignocellulose Decay Capabilities.</title>
        <authorList>
            <person name="Nagy L.G."/>
            <person name="Riley R."/>
            <person name="Tritt A."/>
            <person name="Adam C."/>
            <person name="Daum C."/>
            <person name="Floudas D."/>
            <person name="Sun H."/>
            <person name="Yadav J.S."/>
            <person name="Pangilinan J."/>
            <person name="Larsson K.H."/>
            <person name="Matsuura K."/>
            <person name="Barry K."/>
            <person name="Labutti K."/>
            <person name="Kuo R."/>
            <person name="Ohm R.A."/>
            <person name="Bhattacharya S.S."/>
            <person name="Shirouzu T."/>
            <person name="Yoshinaga Y."/>
            <person name="Martin F.M."/>
            <person name="Grigoriev I.V."/>
            <person name="Hibbett D.S."/>
        </authorList>
    </citation>
    <scope>NUCLEOTIDE SEQUENCE [LARGE SCALE GENOMIC DNA]</scope>
    <source>
        <strain evidence="1 2">93-53</strain>
    </source>
</reference>
<protein>
    <submittedName>
        <fullName evidence="1">Uncharacterized protein</fullName>
    </submittedName>
</protein>
<keyword evidence="2" id="KW-1185">Reference proteome</keyword>
<dbReference type="Proteomes" id="UP000076871">
    <property type="component" value="Unassembled WGS sequence"/>
</dbReference>
<dbReference type="GeneID" id="63819580"/>
<accession>A0A165BTL1</accession>